<reference evidence="1 2" key="1">
    <citation type="submission" date="2018-07" db="EMBL/GenBank/DDBJ databases">
        <title>Genomic Encyclopedia of Type Strains, Phase IV (KMG-IV): sequencing the most valuable type-strain genomes for metagenomic binning, comparative biology and taxonomic classification.</title>
        <authorList>
            <person name="Goeker M."/>
        </authorList>
    </citation>
    <scope>NUCLEOTIDE SEQUENCE [LARGE SCALE GENOMIC DNA]</scope>
    <source>
        <strain evidence="1 2">DSM 27696</strain>
    </source>
</reference>
<sequence length="75" mass="8874">MLSADYDKALFFTIWGQWDDLLVLMVRTNDDFLSKKIETLLHAYYFKHDDSIVGEAHENLMHYIDHAHSYPVSKI</sequence>
<evidence type="ECO:0000313" key="1">
    <source>
        <dbReference type="EMBL" id="RCW77141.1"/>
    </source>
</evidence>
<protein>
    <submittedName>
        <fullName evidence="1">YhdB-like protein</fullName>
    </submittedName>
</protein>
<dbReference type="InterPro" id="IPR025431">
    <property type="entry name" value="YhdB-like"/>
</dbReference>
<dbReference type="Proteomes" id="UP000252585">
    <property type="component" value="Unassembled WGS sequence"/>
</dbReference>
<comment type="caution">
    <text evidence="1">The sequence shown here is derived from an EMBL/GenBank/DDBJ whole genome shotgun (WGS) entry which is preliminary data.</text>
</comment>
<accession>A0A368YA52</accession>
<evidence type="ECO:0000313" key="2">
    <source>
        <dbReference type="Proteomes" id="UP000252585"/>
    </source>
</evidence>
<dbReference type="Pfam" id="PF14148">
    <property type="entry name" value="YhdB"/>
    <property type="match status" value="1"/>
</dbReference>
<dbReference type="RefSeq" id="WP_114351092.1">
    <property type="nucleotide sequence ID" value="NZ_QPJJ01000001.1"/>
</dbReference>
<dbReference type="EMBL" id="QPJJ01000001">
    <property type="protein sequence ID" value="RCW77141.1"/>
    <property type="molecule type" value="Genomic_DNA"/>
</dbReference>
<name>A0A368YA52_9BACI</name>
<proteinExistence type="predicted"/>
<organism evidence="1 2">
    <name type="scientific">Saliterribacillus persicus</name>
    <dbReference type="NCBI Taxonomy" id="930114"/>
    <lineage>
        <taxon>Bacteria</taxon>
        <taxon>Bacillati</taxon>
        <taxon>Bacillota</taxon>
        <taxon>Bacilli</taxon>
        <taxon>Bacillales</taxon>
        <taxon>Bacillaceae</taxon>
        <taxon>Saliterribacillus</taxon>
    </lineage>
</organism>
<dbReference type="OrthoDB" id="2691588at2"/>
<keyword evidence="2" id="KW-1185">Reference proteome</keyword>
<gene>
    <name evidence="1" type="ORF">DFR57_1018</name>
</gene>
<dbReference type="AlphaFoldDB" id="A0A368YA52"/>